<dbReference type="InterPro" id="IPR016181">
    <property type="entry name" value="Acyl_CoA_acyltransferase"/>
</dbReference>
<dbReference type="PROSITE" id="PS51186">
    <property type="entry name" value="GNAT"/>
    <property type="match status" value="1"/>
</dbReference>
<sequence>MSLPEIAIRPALPGDAQAICDIYAYHVAHGTATFDTEAPDVSFWEGKIADIGGRGWPFLVAEGANGVLGYVYATQFRDRAAYAHTCENSIYVAENARGAGVGSRLLGELIAAARIAGFEQMIAVAGGGEPASVALHAKLGFVHAGRMRNVGFKFGRRLDTVYMQYDLTQGGLPQ</sequence>
<dbReference type="InterPro" id="IPR000182">
    <property type="entry name" value="GNAT_dom"/>
</dbReference>
<keyword evidence="3" id="KW-1185">Reference proteome</keyword>
<organism evidence="2 3">
    <name type="scientific">Altererythrobacter arenosus</name>
    <dbReference type="NCBI Taxonomy" id="3032592"/>
    <lineage>
        <taxon>Bacteria</taxon>
        <taxon>Pseudomonadati</taxon>
        <taxon>Pseudomonadota</taxon>
        <taxon>Alphaproteobacteria</taxon>
        <taxon>Sphingomonadales</taxon>
        <taxon>Erythrobacteraceae</taxon>
        <taxon>Altererythrobacter</taxon>
    </lineage>
</organism>
<feature type="domain" description="N-acetyltransferase" evidence="1">
    <location>
        <begin position="6"/>
        <end position="168"/>
    </location>
</feature>
<keyword evidence="2" id="KW-0808">Transferase</keyword>
<dbReference type="PANTHER" id="PTHR43072:SF8">
    <property type="entry name" value="ACYLTRANSFERASE FABY-RELATED"/>
    <property type="match status" value="1"/>
</dbReference>
<dbReference type="PANTHER" id="PTHR43072">
    <property type="entry name" value="N-ACETYLTRANSFERASE"/>
    <property type="match status" value="1"/>
</dbReference>
<reference evidence="2 3" key="1">
    <citation type="submission" date="2023-03" db="EMBL/GenBank/DDBJ databases">
        <title>Altererythrobacter sp. CAU 1644 isolated from sand.</title>
        <authorList>
            <person name="Kim W."/>
        </authorList>
    </citation>
    <scope>NUCLEOTIDE SEQUENCE [LARGE SCALE GENOMIC DNA]</scope>
    <source>
        <strain evidence="2 3">CAU 1644</strain>
    </source>
</reference>
<dbReference type="SUPFAM" id="SSF55729">
    <property type="entry name" value="Acyl-CoA N-acyltransferases (Nat)"/>
    <property type="match status" value="1"/>
</dbReference>
<dbReference type="Proteomes" id="UP001215827">
    <property type="component" value="Chromosome"/>
</dbReference>
<dbReference type="Pfam" id="PF13420">
    <property type="entry name" value="Acetyltransf_4"/>
    <property type="match status" value="1"/>
</dbReference>
<proteinExistence type="predicted"/>
<dbReference type="CDD" id="cd04301">
    <property type="entry name" value="NAT_SF"/>
    <property type="match status" value="1"/>
</dbReference>
<keyword evidence="2" id="KW-0012">Acyltransferase</keyword>
<gene>
    <name evidence="2" type="ORF">P7228_14650</name>
</gene>
<accession>A0ABY8FVR2</accession>
<evidence type="ECO:0000313" key="2">
    <source>
        <dbReference type="EMBL" id="WFL79095.1"/>
    </source>
</evidence>
<dbReference type="EMBL" id="CP121106">
    <property type="protein sequence ID" value="WFL79095.1"/>
    <property type="molecule type" value="Genomic_DNA"/>
</dbReference>
<evidence type="ECO:0000313" key="3">
    <source>
        <dbReference type="Proteomes" id="UP001215827"/>
    </source>
</evidence>
<name>A0ABY8FVR2_9SPHN</name>
<dbReference type="EC" id="2.3.1.-" evidence="2"/>
<protein>
    <submittedName>
        <fullName evidence="2">GNAT family N-acetyltransferase</fullName>
        <ecNumber evidence="2">2.3.1.-</ecNumber>
    </submittedName>
</protein>
<evidence type="ECO:0000259" key="1">
    <source>
        <dbReference type="PROSITE" id="PS51186"/>
    </source>
</evidence>
<dbReference type="RefSeq" id="WP_278017784.1">
    <property type="nucleotide sequence ID" value="NZ_CP121106.1"/>
</dbReference>
<dbReference type="GO" id="GO:0016746">
    <property type="term" value="F:acyltransferase activity"/>
    <property type="evidence" value="ECO:0007669"/>
    <property type="project" value="UniProtKB-KW"/>
</dbReference>
<dbReference type="Gene3D" id="3.40.630.30">
    <property type="match status" value="1"/>
</dbReference>